<keyword evidence="9" id="KW-0448">Lipopolysaccharide biosynthesis</keyword>
<evidence type="ECO:0000256" key="9">
    <source>
        <dbReference type="PIRNR" id="PIRNR006118"/>
    </source>
</evidence>
<evidence type="ECO:0000256" key="8">
    <source>
        <dbReference type="ARBA" id="ARBA00022842"/>
    </source>
</evidence>
<dbReference type="InterPro" id="IPR010023">
    <property type="entry name" value="KdsC_fam"/>
</dbReference>
<dbReference type="EMBL" id="OZ034688">
    <property type="protein sequence ID" value="CAL1329348.1"/>
    <property type="molecule type" value="Genomic_DNA"/>
</dbReference>
<evidence type="ECO:0000256" key="7">
    <source>
        <dbReference type="ARBA" id="ARBA00022801"/>
    </source>
</evidence>
<dbReference type="Gene3D" id="3.40.50.1000">
    <property type="entry name" value="HAD superfamily/HAD-like"/>
    <property type="match status" value="1"/>
</dbReference>
<protein>
    <recommendedName>
        <fullName evidence="9">3-deoxy-D-manno-octulosonate 8-phosphate phosphatase KdsC</fullName>
        <ecNumber evidence="9">3.1.3.45</ecNumber>
    </recommendedName>
    <alternativeName>
        <fullName evidence="9">KDO 8-P phosphatase</fullName>
    </alternativeName>
</protein>
<keyword evidence="7 9" id="KW-0378">Hydrolase</keyword>
<dbReference type="SFLD" id="SFLDS00003">
    <property type="entry name" value="Haloacid_Dehalogenase"/>
    <property type="match status" value="1"/>
</dbReference>
<evidence type="ECO:0000256" key="1">
    <source>
        <dbReference type="ARBA" id="ARBA00001946"/>
    </source>
</evidence>
<dbReference type="SUPFAM" id="SSF56784">
    <property type="entry name" value="HAD-like"/>
    <property type="match status" value="1"/>
</dbReference>
<evidence type="ECO:0000256" key="5">
    <source>
        <dbReference type="ARBA" id="ARBA00011881"/>
    </source>
</evidence>
<evidence type="ECO:0000256" key="3">
    <source>
        <dbReference type="ARBA" id="ARBA00004807"/>
    </source>
</evidence>
<reference evidence="10" key="1">
    <citation type="submission" date="2024-04" db="EMBL/GenBank/DDBJ databases">
        <authorList>
            <person name="Manzano-Marin A."/>
            <person name="Manzano-Marin A."/>
            <person name="Alejandro Manzano Marin A."/>
        </authorList>
    </citation>
    <scope>NUCLEOTIDE SEQUENCE [LARGE SCALE GENOMIC DNA]</scope>
    <source>
        <strain evidence="10">TABTEA</strain>
    </source>
</reference>
<accession>A0ABM9NPD5</accession>
<dbReference type="Proteomes" id="UP001497533">
    <property type="component" value="Chromosome"/>
</dbReference>
<dbReference type="NCBIfam" id="TIGR01670">
    <property type="entry name" value="KdsC-phosphatas"/>
    <property type="match status" value="1"/>
</dbReference>
<comment type="function">
    <text evidence="9">Catalyzes the hydrolysis of 3-deoxy-D-manno-octulosonate 8-phosphate (KDO 8-P) to 3-deoxy-D-manno-octulosonate (KDO) and inorganic phosphate.</text>
</comment>
<dbReference type="NCBIfam" id="NF007019">
    <property type="entry name" value="PRK09484.1"/>
    <property type="match status" value="1"/>
</dbReference>
<dbReference type="InterPro" id="IPR050793">
    <property type="entry name" value="CMP-NeuNAc_synthase"/>
</dbReference>
<evidence type="ECO:0000256" key="6">
    <source>
        <dbReference type="ARBA" id="ARBA00022723"/>
    </source>
</evidence>
<gene>
    <name evidence="10" type="primary">kdsC</name>
    <name evidence="10" type="ORF">PRHACTZTBTEA_430</name>
</gene>
<dbReference type="EC" id="3.1.3.45" evidence="9"/>
<evidence type="ECO:0000256" key="4">
    <source>
        <dbReference type="ARBA" id="ARBA00005893"/>
    </source>
</evidence>
<dbReference type="SFLD" id="SFLDG01136">
    <property type="entry name" value="C1.6:_Phosphoserine_Phosphatas"/>
    <property type="match status" value="1"/>
</dbReference>
<comment type="pathway">
    <text evidence="3 9">Carbohydrate biosynthesis; 3-deoxy-D-manno-octulosonate biosynthesis; 3-deoxy-D-manno-octulosonate from D-ribulose 5-phosphate: step 3/3.</text>
</comment>
<comment type="catalytic activity">
    <reaction evidence="9">
        <text>3-deoxy-alpha-D-manno-2-octulosonate-8-phosphate + H2O = 3-deoxy-alpha-D-manno-oct-2-ulosonate + phosphate</text>
        <dbReference type="Rhea" id="RHEA:11500"/>
        <dbReference type="ChEBI" id="CHEBI:15377"/>
        <dbReference type="ChEBI" id="CHEBI:43474"/>
        <dbReference type="ChEBI" id="CHEBI:85985"/>
        <dbReference type="ChEBI" id="CHEBI:85986"/>
        <dbReference type="EC" id="3.1.3.45"/>
    </reaction>
</comment>
<sequence length="183" mass="20941">MKLNSYYNFLNFLNLKKFIKIKLLICDVDGVMSDGSFYIGNNEELKIFNAQDGYGIHYLLKNNIQVAIITEKKTKLLKKRSNNLGIKHIYQGQKNKLLIYNKLLNILKIKKKEIAYIGDDLNDLSIIKKVGLSIAVANAHPMLQLNVDYITNNHGGKGAIREVCDLILFSQGKLEKTYKINYN</sequence>
<organism evidence="10 11">
    <name type="scientific">Candidatus Providencia siddallii</name>
    <dbReference type="NCBI Taxonomy" id="1715285"/>
    <lineage>
        <taxon>Bacteria</taxon>
        <taxon>Pseudomonadati</taxon>
        <taxon>Pseudomonadota</taxon>
        <taxon>Gammaproteobacteria</taxon>
        <taxon>Enterobacterales</taxon>
        <taxon>Morganellaceae</taxon>
        <taxon>Providencia</taxon>
    </lineage>
</organism>
<comment type="pathway">
    <text evidence="2 9">Bacterial outer membrane biogenesis; lipopolysaccharide biosynthesis.</text>
</comment>
<comment type="similarity">
    <text evidence="4 9">Belongs to the KdsC family.</text>
</comment>
<dbReference type="PIRSF" id="PIRSF006118">
    <property type="entry name" value="KDO8-P_Ptase"/>
    <property type="match status" value="1"/>
</dbReference>
<dbReference type="SFLD" id="SFLDG01138">
    <property type="entry name" value="C1.6.2:_Deoxy-d-mannose-octulo"/>
    <property type="match status" value="1"/>
</dbReference>
<comment type="cofactor">
    <cofactor evidence="1 9">
        <name>Mg(2+)</name>
        <dbReference type="ChEBI" id="CHEBI:18420"/>
    </cofactor>
</comment>
<comment type="subunit">
    <text evidence="5 9">Homotetramer.</text>
</comment>
<dbReference type="GO" id="GO:0019143">
    <property type="term" value="F:3-deoxy-manno-octulosonate-8-phosphatase activity"/>
    <property type="evidence" value="ECO:0007669"/>
    <property type="project" value="UniProtKB-EC"/>
</dbReference>
<keyword evidence="11" id="KW-1185">Reference proteome</keyword>
<dbReference type="PANTHER" id="PTHR21485:SF3">
    <property type="entry name" value="N-ACYLNEURAMINATE CYTIDYLYLTRANSFERASE"/>
    <property type="match status" value="1"/>
</dbReference>
<dbReference type="InterPro" id="IPR023214">
    <property type="entry name" value="HAD_sf"/>
</dbReference>
<evidence type="ECO:0000256" key="2">
    <source>
        <dbReference type="ARBA" id="ARBA00004756"/>
    </source>
</evidence>
<dbReference type="CDD" id="cd01630">
    <property type="entry name" value="HAD_KDO-like"/>
    <property type="match status" value="1"/>
</dbReference>
<dbReference type="PANTHER" id="PTHR21485">
    <property type="entry name" value="HAD SUPERFAMILY MEMBERS CMAS AND KDSC"/>
    <property type="match status" value="1"/>
</dbReference>
<evidence type="ECO:0000313" key="11">
    <source>
        <dbReference type="Proteomes" id="UP001497533"/>
    </source>
</evidence>
<proteinExistence type="inferred from homology"/>
<name>A0ABM9NPD5_9GAMM</name>
<dbReference type="RefSeq" id="WP_341764818.1">
    <property type="nucleotide sequence ID" value="NZ_OZ034688.1"/>
</dbReference>
<keyword evidence="6 9" id="KW-0479">Metal-binding</keyword>
<dbReference type="Pfam" id="PF08282">
    <property type="entry name" value="Hydrolase_3"/>
    <property type="match status" value="1"/>
</dbReference>
<evidence type="ECO:0000313" key="10">
    <source>
        <dbReference type="EMBL" id="CAL1329348.1"/>
    </source>
</evidence>
<keyword evidence="8 9" id="KW-0460">Magnesium</keyword>
<dbReference type="InterPro" id="IPR036412">
    <property type="entry name" value="HAD-like_sf"/>
</dbReference>